<dbReference type="GO" id="GO:0003874">
    <property type="term" value="F:6-pyruvoyltetrahydropterin synthase activity"/>
    <property type="evidence" value="ECO:0007669"/>
    <property type="project" value="UniProtKB-EC"/>
</dbReference>
<evidence type="ECO:0000256" key="5">
    <source>
        <dbReference type="ARBA" id="ARBA00022723"/>
    </source>
</evidence>
<evidence type="ECO:0000256" key="6">
    <source>
        <dbReference type="ARBA" id="ARBA00022833"/>
    </source>
</evidence>
<evidence type="ECO:0000256" key="8">
    <source>
        <dbReference type="ARBA" id="ARBA00023239"/>
    </source>
</evidence>
<dbReference type="GO" id="GO:0046872">
    <property type="term" value="F:metal ion binding"/>
    <property type="evidence" value="ECO:0007669"/>
    <property type="project" value="UniProtKB-KW"/>
</dbReference>
<proteinExistence type="inferred from homology"/>
<evidence type="ECO:0000256" key="1">
    <source>
        <dbReference type="ARBA" id="ARBA00001947"/>
    </source>
</evidence>
<comment type="cofactor">
    <cofactor evidence="1">
        <name>Zn(2+)</name>
        <dbReference type="ChEBI" id="CHEBI:29105"/>
    </cofactor>
</comment>
<keyword evidence="7" id="KW-0783">Tetrahydrobiopterin biosynthesis</keyword>
<sequence>MAANGHATTPGAGWAAPKYEVQVKSERFKFNAAHFVAFPGYRERLHGHNYTCSVRVFGPLSEHDGYVLDFGDVKKATRRVCEQLNERFLCPCLADALAITRNKKNVEIVCEDASFFSMPEADCAMLPLKHSTAEELAALVWRRVIDELGVEKLVKRGITALEVSVAEAPSQEARYTRPLAGYDPREEVPVSLPSPGACCSQFAVPCRPPAAP</sequence>
<dbReference type="AlphaFoldDB" id="A0A8J2S4H7"/>
<accession>A0A8J2S4H7</accession>
<dbReference type="EMBL" id="CAKKNE010000001">
    <property type="protein sequence ID" value="CAH0365003.1"/>
    <property type="molecule type" value="Genomic_DNA"/>
</dbReference>
<dbReference type="PANTHER" id="PTHR12589:SF7">
    <property type="entry name" value="6-PYRUVOYL TETRAHYDROBIOPTERIN SYNTHASE"/>
    <property type="match status" value="1"/>
</dbReference>
<gene>
    <name evidence="9" type="ORF">PECAL_1P14020</name>
</gene>
<dbReference type="PANTHER" id="PTHR12589">
    <property type="entry name" value="PYRUVOYL TETRAHYDROBIOPTERIN SYNTHASE"/>
    <property type="match status" value="1"/>
</dbReference>
<dbReference type="Gene3D" id="3.30.479.10">
    <property type="entry name" value="6-pyruvoyl tetrahydropterin synthase/QueD"/>
    <property type="match status" value="1"/>
</dbReference>
<evidence type="ECO:0000313" key="10">
    <source>
        <dbReference type="Proteomes" id="UP000789595"/>
    </source>
</evidence>
<dbReference type="Proteomes" id="UP000789595">
    <property type="component" value="Unassembled WGS sequence"/>
</dbReference>
<evidence type="ECO:0000256" key="3">
    <source>
        <dbReference type="ARBA" id="ARBA00009164"/>
    </source>
</evidence>
<organism evidence="9 10">
    <name type="scientific">Pelagomonas calceolata</name>
    <dbReference type="NCBI Taxonomy" id="35677"/>
    <lineage>
        <taxon>Eukaryota</taxon>
        <taxon>Sar</taxon>
        <taxon>Stramenopiles</taxon>
        <taxon>Ochrophyta</taxon>
        <taxon>Pelagophyceae</taxon>
        <taxon>Pelagomonadales</taxon>
        <taxon>Pelagomonadaceae</taxon>
        <taxon>Pelagomonas</taxon>
    </lineage>
</organism>
<comment type="pathway">
    <text evidence="2">Cofactor biosynthesis; tetrahydrobiopterin biosynthesis; tetrahydrobiopterin from 7,8-dihydroneopterin triphosphate: step 1/3.</text>
</comment>
<evidence type="ECO:0000256" key="4">
    <source>
        <dbReference type="ARBA" id="ARBA00013100"/>
    </source>
</evidence>
<dbReference type="GO" id="GO:0006729">
    <property type="term" value="P:tetrahydrobiopterin biosynthetic process"/>
    <property type="evidence" value="ECO:0007669"/>
    <property type="project" value="UniProtKB-UniPathway"/>
</dbReference>
<dbReference type="InterPro" id="IPR038418">
    <property type="entry name" value="6-PTP_synth/QueD_sf"/>
</dbReference>
<name>A0A8J2S4H7_9STRA</name>
<keyword evidence="8" id="KW-0456">Lyase</keyword>
<dbReference type="InterPro" id="IPR007115">
    <property type="entry name" value="6-PTP_synth/QueD"/>
</dbReference>
<reference evidence="9" key="1">
    <citation type="submission" date="2021-11" db="EMBL/GenBank/DDBJ databases">
        <authorList>
            <consortium name="Genoscope - CEA"/>
            <person name="William W."/>
        </authorList>
    </citation>
    <scope>NUCLEOTIDE SEQUENCE</scope>
</reference>
<evidence type="ECO:0000256" key="7">
    <source>
        <dbReference type="ARBA" id="ARBA00023007"/>
    </source>
</evidence>
<dbReference type="EC" id="4.2.3.12" evidence="4"/>
<dbReference type="Pfam" id="PF01242">
    <property type="entry name" value="PTPS"/>
    <property type="match status" value="1"/>
</dbReference>
<dbReference type="OrthoDB" id="14045at2759"/>
<protein>
    <recommendedName>
        <fullName evidence="4">6-pyruvoyltetrahydropterin synthase</fullName>
        <ecNumber evidence="4">4.2.3.12</ecNumber>
    </recommendedName>
</protein>
<dbReference type="UniPathway" id="UPA00849">
    <property type="reaction ID" value="UER00819"/>
</dbReference>
<evidence type="ECO:0000313" key="9">
    <source>
        <dbReference type="EMBL" id="CAH0365003.1"/>
    </source>
</evidence>
<dbReference type="SUPFAM" id="SSF55620">
    <property type="entry name" value="Tetrahydrobiopterin biosynthesis enzymes-like"/>
    <property type="match status" value="1"/>
</dbReference>
<keyword evidence="6" id="KW-0862">Zinc</keyword>
<keyword evidence="5" id="KW-0479">Metal-binding</keyword>
<keyword evidence="10" id="KW-1185">Reference proteome</keyword>
<comment type="similarity">
    <text evidence="3">Belongs to the PTPS family.</text>
</comment>
<evidence type="ECO:0000256" key="2">
    <source>
        <dbReference type="ARBA" id="ARBA00005126"/>
    </source>
</evidence>
<comment type="caution">
    <text evidence="9">The sequence shown here is derived from an EMBL/GenBank/DDBJ whole genome shotgun (WGS) entry which is preliminary data.</text>
</comment>